<gene>
    <name evidence="2" type="ORF">DD559_15790</name>
</gene>
<keyword evidence="3" id="KW-1185">Reference proteome</keyword>
<proteinExistence type="predicted"/>
<dbReference type="Pfam" id="PF00328">
    <property type="entry name" value="His_Phos_2"/>
    <property type="match status" value="1"/>
</dbReference>
<organism evidence="2 3">
    <name type="scientific">Sphingomonas pokkalii</name>
    <dbReference type="NCBI Taxonomy" id="2175090"/>
    <lineage>
        <taxon>Bacteria</taxon>
        <taxon>Pseudomonadati</taxon>
        <taxon>Pseudomonadota</taxon>
        <taxon>Alphaproteobacteria</taxon>
        <taxon>Sphingomonadales</taxon>
        <taxon>Sphingomonadaceae</taxon>
        <taxon>Sphingomonas</taxon>
    </lineage>
</organism>
<accession>A0A2U0SGY1</accession>
<protein>
    <submittedName>
        <fullName evidence="2">Histidine-type phosphatase</fullName>
    </submittedName>
</protein>
<dbReference type="InterPro" id="IPR029033">
    <property type="entry name" value="His_PPase_superfam"/>
</dbReference>
<dbReference type="EMBL" id="QENQ01000001">
    <property type="protein sequence ID" value="PVX30620.1"/>
    <property type="molecule type" value="Genomic_DNA"/>
</dbReference>
<dbReference type="AlphaFoldDB" id="A0A2U0SGY1"/>
<evidence type="ECO:0000313" key="3">
    <source>
        <dbReference type="Proteomes" id="UP000245890"/>
    </source>
</evidence>
<feature type="chain" id="PRO_5015434309" evidence="1">
    <location>
        <begin position="25"/>
        <end position="407"/>
    </location>
</feature>
<keyword evidence="1" id="KW-0732">Signal</keyword>
<reference evidence="2 3" key="1">
    <citation type="submission" date="2018-05" db="EMBL/GenBank/DDBJ databases">
        <title>Description of Sphingomonas pokkalii sp nov, isolated from the rhizosphere of saline tolerant pokkali rice and its draft genome analysis.</title>
        <authorList>
            <person name="Menon R."/>
            <person name="Kumari S."/>
            <person name="Rameshkumar N."/>
        </authorList>
    </citation>
    <scope>NUCLEOTIDE SEQUENCE [LARGE SCALE GENOMIC DNA]</scope>
    <source>
        <strain evidence="2 3">L3B27</strain>
    </source>
</reference>
<sequence>MKIRSVGRACALWALLLTPVATQAAPQSSPRVERLVLLMRHGVRSPLDGEVPLATRTGRPWPHWEAPAEQVTPHGVAALQALAKADRRWFQAAGLLADKGCPDAATLRLWTNSSPRTIASGEAYAAGLAPGCALAIGHRPIGENDPIFEPLGARPKSFDARQAVESILRYTGGIDALAKRHAAGLALLERVLACPSGPCSPVEPSAVRATEDGHGIDLKGPIRAASGTAQVLMLQYLEGLPMAKVGWGRATPAQLAALGAVHGALFDVFSRPAYMAAFQMAPTVDRIARDLTADAAPAIDLLFGHDTNVAALAAVLGVPVQAPGFAANDPSPGGGIAIALVPAPDGGKDVRLWYRSQSAADIRAARDRTTWTPLRLEGCDQGRDHRCPLPQFLKRLEIGTAPARDRP</sequence>
<dbReference type="CDD" id="cd07061">
    <property type="entry name" value="HP_HAP_like"/>
    <property type="match status" value="1"/>
</dbReference>
<dbReference type="PROSITE" id="PS00616">
    <property type="entry name" value="HIS_ACID_PHOSPHAT_1"/>
    <property type="match status" value="1"/>
</dbReference>
<evidence type="ECO:0000256" key="1">
    <source>
        <dbReference type="SAM" id="SignalP"/>
    </source>
</evidence>
<feature type="signal peptide" evidence="1">
    <location>
        <begin position="1"/>
        <end position="24"/>
    </location>
</feature>
<comment type="caution">
    <text evidence="2">The sequence shown here is derived from an EMBL/GenBank/DDBJ whole genome shotgun (WGS) entry which is preliminary data.</text>
</comment>
<dbReference type="Proteomes" id="UP000245890">
    <property type="component" value="Unassembled WGS sequence"/>
</dbReference>
<evidence type="ECO:0000313" key="2">
    <source>
        <dbReference type="EMBL" id="PVX30620.1"/>
    </source>
</evidence>
<dbReference type="Gene3D" id="3.40.50.1240">
    <property type="entry name" value="Phosphoglycerate mutase-like"/>
    <property type="match status" value="2"/>
</dbReference>
<dbReference type="InterPro" id="IPR033379">
    <property type="entry name" value="Acid_Pase_AS"/>
</dbReference>
<dbReference type="SUPFAM" id="SSF53254">
    <property type="entry name" value="Phosphoglycerate mutase-like"/>
    <property type="match status" value="1"/>
</dbReference>
<dbReference type="OrthoDB" id="395886at2"/>
<dbReference type="InterPro" id="IPR000560">
    <property type="entry name" value="His_Pase_clade-2"/>
</dbReference>
<name>A0A2U0SGY1_9SPHN</name>
<dbReference type="RefSeq" id="WP_116470030.1">
    <property type="nucleotide sequence ID" value="NZ_QENQ01000001.1"/>
</dbReference>